<evidence type="ECO:0000256" key="4">
    <source>
        <dbReference type="ARBA" id="ARBA00023273"/>
    </source>
</evidence>
<sequence length="396" mass="46444">MARIEYVFSIESLVLTPKQNELCYEDMTEIELQEALENIVCSNLLLKLENDIFEKYLRRRDPESLQTIAQILETAKRVQRIAPQHGRTSPVTSVTGSSVNVHDKELMSVASMRSETRHVTPSLLTTRTPTRGTKLTYTQRIEMTNTEIRELQKALEKFEQMSIKKKIYLQAQIEENQISIDETCKTKEEFEENVVQKGIDSITGKIPAEKFIRFIEEWLKVVDIIMEQIRLKIATIKSEIRKVKLQLKQRKELGETLRAIDFEQLSIENQICIRKIDEKNQYLLEMKRIAGRYSITLTKYKERLDGLMLTINKVRDNMFSKKQEIIKLQSKQIATKIEIEKVGKQLKSITELIDKFEVPNVMDAIKLRMNLQELQKIHKQLSRQKEIQQLTLKFQK</sequence>
<name>A0A6I9VSP7_9HYME</name>
<gene>
    <name evidence="10" type="primary">LOC105422936</name>
</gene>
<comment type="subcellular location">
    <subcellularLocation>
        <location evidence="1">Cell projection</location>
        <location evidence="1">Cilium</location>
    </subcellularLocation>
</comment>
<accession>A0A6I9VSP7</accession>
<dbReference type="GO" id="GO:0036064">
    <property type="term" value="C:ciliary basal body"/>
    <property type="evidence" value="ECO:0007669"/>
    <property type="project" value="TreeGrafter"/>
</dbReference>
<dbReference type="PANTHER" id="PTHR15654">
    <property type="entry name" value="COILED-COIL DOMAIN-CONTAINING PROTEIN 113-RELATED"/>
    <property type="match status" value="1"/>
</dbReference>
<dbReference type="OrthoDB" id="10259713at2759"/>
<dbReference type="AlphaFoldDB" id="A0A6I9VSP7"/>
<protein>
    <recommendedName>
        <fullName evidence="6">Cilia- and flagella-associated protein 263</fullName>
    </recommendedName>
</protein>
<evidence type="ECO:0000313" key="9">
    <source>
        <dbReference type="Proteomes" id="UP000504615"/>
    </source>
</evidence>
<dbReference type="InterPro" id="IPR025254">
    <property type="entry name" value="CCDC113/CCDC96_CC"/>
</dbReference>
<evidence type="ECO:0000313" key="10">
    <source>
        <dbReference type="RefSeq" id="XP_011630816.1"/>
    </source>
</evidence>
<dbReference type="InterPro" id="IPR051885">
    <property type="entry name" value="CC_CF"/>
</dbReference>
<dbReference type="RefSeq" id="XP_011630816.1">
    <property type="nucleotide sequence ID" value="XM_011632514.2"/>
</dbReference>
<comment type="similarity">
    <text evidence="5">Belongs to the CFAP263 family.</text>
</comment>
<evidence type="ECO:0000259" key="8">
    <source>
        <dbReference type="Pfam" id="PF13870"/>
    </source>
</evidence>
<feature type="domain" description="CCDC113/CCDC96 coiled-coil" evidence="8">
    <location>
        <begin position="226"/>
        <end position="390"/>
    </location>
</feature>
<dbReference type="PANTHER" id="PTHR15654:SF2">
    <property type="entry name" value="COILED-COIL DOMAIN-CONTAINING PROTEIN 113"/>
    <property type="match status" value="1"/>
</dbReference>
<evidence type="ECO:0000256" key="7">
    <source>
        <dbReference type="SAM" id="Coils"/>
    </source>
</evidence>
<dbReference type="Pfam" id="PF13870">
    <property type="entry name" value="CCDC113_CCDC96_CC"/>
    <property type="match status" value="1"/>
</dbReference>
<evidence type="ECO:0000256" key="1">
    <source>
        <dbReference type="ARBA" id="ARBA00004138"/>
    </source>
</evidence>
<keyword evidence="4" id="KW-0966">Cell projection</keyword>
<dbReference type="Proteomes" id="UP000504615">
    <property type="component" value="Unplaced"/>
</dbReference>
<dbReference type="KEGG" id="pbar:105422936"/>
<evidence type="ECO:0000256" key="2">
    <source>
        <dbReference type="ARBA" id="ARBA00022794"/>
    </source>
</evidence>
<proteinExistence type="inferred from homology"/>
<organism evidence="9 10">
    <name type="scientific">Pogonomyrmex barbatus</name>
    <name type="common">red harvester ant</name>
    <dbReference type="NCBI Taxonomy" id="144034"/>
    <lineage>
        <taxon>Eukaryota</taxon>
        <taxon>Metazoa</taxon>
        <taxon>Ecdysozoa</taxon>
        <taxon>Arthropoda</taxon>
        <taxon>Hexapoda</taxon>
        <taxon>Insecta</taxon>
        <taxon>Pterygota</taxon>
        <taxon>Neoptera</taxon>
        <taxon>Endopterygota</taxon>
        <taxon>Hymenoptera</taxon>
        <taxon>Apocrita</taxon>
        <taxon>Aculeata</taxon>
        <taxon>Formicoidea</taxon>
        <taxon>Formicidae</taxon>
        <taxon>Myrmicinae</taxon>
        <taxon>Pogonomyrmex</taxon>
    </lineage>
</organism>
<keyword evidence="3 7" id="KW-0175">Coiled coil</keyword>
<evidence type="ECO:0000256" key="6">
    <source>
        <dbReference type="ARBA" id="ARBA00044798"/>
    </source>
</evidence>
<evidence type="ECO:0000256" key="3">
    <source>
        <dbReference type="ARBA" id="ARBA00023054"/>
    </source>
</evidence>
<reference evidence="10" key="1">
    <citation type="submission" date="2025-08" db="UniProtKB">
        <authorList>
            <consortium name="RefSeq"/>
        </authorList>
    </citation>
    <scope>IDENTIFICATION</scope>
</reference>
<dbReference type="GO" id="GO:0060271">
    <property type="term" value="P:cilium assembly"/>
    <property type="evidence" value="ECO:0007669"/>
    <property type="project" value="TreeGrafter"/>
</dbReference>
<feature type="coiled-coil region" evidence="7">
    <location>
        <begin position="364"/>
        <end position="391"/>
    </location>
</feature>
<dbReference type="GeneID" id="105422936"/>
<dbReference type="GO" id="GO:0005930">
    <property type="term" value="C:axoneme"/>
    <property type="evidence" value="ECO:0007669"/>
    <property type="project" value="TreeGrafter"/>
</dbReference>
<keyword evidence="2" id="KW-0970">Cilium biogenesis/degradation</keyword>
<keyword evidence="9" id="KW-1185">Reference proteome</keyword>
<evidence type="ECO:0000256" key="5">
    <source>
        <dbReference type="ARBA" id="ARBA00044506"/>
    </source>
</evidence>